<keyword evidence="1" id="KW-1133">Transmembrane helix</keyword>
<dbReference type="PANTHER" id="PTHR23017">
    <property type="entry name" value="SERPENTINE RECEPTOR, CLASS X"/>
    <property type="match status" value="1"/>
</dbReference>
<keyword evidence="1" id="KW-0472">Membrane</keyword>
<dbReference type="InterPro" id="IPR019430">
    <property type="entry name" value="7TM_GPCR_serpentine_rcpt_Srx"/>
</dbReference>
<dbReference type="Pfam" id="PF10328">
    <property type="entry name" value="7TM_GPCR_Srx"/>
    <property type="match status" value="1"/>
</dbReference>
<organism evidence="3 4">
    <name type="scientific">Cylicocyclus nassatus</name>
    <name type="common">Nematode worm</name>
    <dbReference type="NCBI Taxonomy" id="53992"/>
    <lineage>
        <taxon>Eukaryota</taxon>
        <taxon>Metazoa</taxon>
        <taxon>Ecdysozoa</taxon>
        <taxon>Nematoda</taxon>
        <taxon>Chromadorea</taxon>
        <taxon>Rhabditida</taxon>
        <taxon>Rhabditina</taxon>
        <taxon>Rhabditomorpha</taxon>
        <taxon>Strongyloidea</taxon>
        <taxon>Strongylidae</taxon>
        <taxon>Cylicocyclus</taxon>
    </lineage>
</organism>
<sequence length="306" mass="35160">MSNQSTTEPTLVITILYRELAVLATFLRYISNENKFAYNGNDNHDLSGCDKCFTSCHGFESTLRHLCTYQVREVFQATESVFTCILPELLCNRRQRTGFSQEYVARKRSSWVFIALIWSTSIIDHVIVEGILGCTYYYSDSAWGFVFKFGKDCDFVLYSTNTIKQFCMVGIIGSIDTLTLVKLRLTSRKFSDAQAAASRKADINFFKQALLQFLIWIVEMVCYFFVSNFFTHVFIKWILMNLAWLIMHSADGISLLAINQEFKKLFWSPMSVCKKPKRIDAIPVSTAVASRAHQTEHGFKIEFSHS</sequence>
<evidence type="ECO:0000313" key="4">
    <source>
        <dbReference type="Proteomes" id="UP001176961"/>
    </source>
</evidence>
<feature type="transmembrane region" description="Helical" evidence="1">
    <location>
        <begin position="209"/>
        <end position="226"/>
    </location>
</feature>
<feature type="transmembrane region" description="Helical" evidence="1">
    <location>
        <begin position="111"/>
        <end position="138"/>
    </location>
</feature>
<feature type="domain" description="7TM GPCR serpentine receptor class x (Srx)" evidence="2">
    <location>
        <begin position="103"/>
        <end position="259"/>
    </location>
</feature>
<dbReference type="EMBL" id="CATQJL010000001">
    <property type="protein sequence ID" value="CAJ0589464.1"/>
    <property type="molecule type" value="Genomic_DNA"/>
</dbReference>
<dbReference type="SUPFAM" id="SSF81321">
    <property type="entry name" value="Family A G protein-coupled receptor-like"/>
    <property type="match status" value="1"/>
</dbReference>
<protein>
    <recommendedName>
        <fullName evidence="2">7TM GPCR serpentine receptor class x (Srx) domain-containing protein</fullName>
    </recommendedName>
</protein>
<comment type="caution">
    <text evidence="3">The sequence shown here is derived from an EMBL/GenBank/DDBJ whole genome shotgun (WGS) entry which is preliminary data.</text>
</comment>
<keyword evidence="1" id="KW-0812">Transmembrane</keyword>
<proteinExistence type="predicted"/>
<keyword evidence="4" id="KW-1185">Reference proteome</keyword>
<evidence type="ECO:0000313" key="3">
    <source>
        <dbReference type="EMBL" id="CAJ0589464.1"/>
    </source>
</evidence>
<name>A0AA36GEL7_CYLNA</name>
<dbReference type="PANTHER" id="PTHR23017:SF44">
    <property type="entry name" value="G-PROTEIN COUPLED RECEPTORS FAMILY 1 PROFILE DOMAIN-CONTAINING PROTEIN"/>
    <property type="match status" value="1"/>
</dbReference>
<reference evidence="3" key="1">
    <citation type="submission" date="2023-07" db="EMBL/GenBank/DDBJ databases">
        <authorList>
            <consortium name="CYATHOMIX"/>
        </authorList>
    </citation>
    <scope>NUCLEOTIDE SEQUENCE</scope>
    <source>
        <strain evidence="3">N/A</strain>
    </source>
</reference>
<dbReference type="Proteomes" id="UP001176961">
    <property type="component" value="Unassembled WGS sequence"/>
</dbReference>
<evidence type="ECO:0000259" key="2">
    <source>
        <dbReference type="Pfam" id="PF10328"/>
    </source>
</evidence>
<evidence type="ECO:0000256" key="1">
    <source>
        <dbReference type="SAM" id="Phobius"/>
    </source>
</evidence>
<accession>A0AA36GEL7</accession>
<dbReference type="AlphaFoldDB" id="A0AA36GEL7"/>
<gene>
    <name evidence="3" type="ORF">CYNAS_LOCUS1447</name>
</gene>